<feature type="active site" evidence="7">
    <location>
        <position position="237"/>
    </location>
</feature>
<dbReference type="GO" id="GO:0005829">
    <property type="term" value="C:cytosol"/>
    <property type="evidence" value="ECO:0007669"/>
    <property type="project" value="TreeGrafter"/>
</dbReference>
<gene>
    <name evidence="10" type="ORF">ABR75_09005</name>
</gene>
<keyword evidence="4 8" id="KW-0479">Metal-binding</keyword>
<comment type="cofactor">
    <cofactor evidence="8">
        <name>Zn(2+)</name>
        <dbReference type="ChEBI" id="CHEBI:29105"/>
    </cofactor>
    <text evidence="8">Binds 1 zinc ion per subunit.</text>
</comment>
<comment type="similarity">
    <text evidence="2">Belongs to the mannose-6-phosphate isomerase type 1 family.</text>
</comment>
<dbReference type="GO" id="GO:0004476">
    <property type="term" value="F:mannose-6-phosphate isomerase activity"/>
    <property type="evidence" value="ECO:0007669"/>
    <property type="project" value="UniProtKB-EC"/>
</dbReference>
<feature type="binding site" evidence="8">
    <location>
        <position position="81"/>
    </location>
    <ligand>
        <name>Zn(2+)</name>
        <dbReference type="ChEBI" id="CHEBI:29105"/>
    </ligand>
</feature>
<keyword evidence="6" id="KW-0413">Isomerase</keyword>
<evidence type="ECO:0000256" key="5">
    <source>
        <dbReference type="ARBA" id="ARBA00022833"/>
    </source>
</evidence>
<dbReference type="GO" id="GO:0009298">
    <property type="term" value="P:GDP-mannose biosynthetic process"/>
    <property type="evidence" value="ECO:0007669"/>
    <property type="project" value="InterPro"/>
</dbReference>
<dbReference type="GO" id="GO:0008270">
    <property type="term" value="F:zinc ion binding"/>
    <property type="evidence" value="ECO:0007669"/>
    <property type="project" value="InterPro"/>
</dbReference>
<evidence type="ECO:0000256" key="4">
    <source>
        <dbReference type="ARBA" id="ARBA00022723"/>
    </source>
</evidence>
<comment type="caution">
    <text evidence="10">The sequence shown here is derived from an EMBL/GenBank/DDBJ whole genome shotgun (WGS) entry which is preliminary data.</text>
</comment>
<dbReference type="PIRSF" id="PIRSF001480">
    <property type="entry name" value="Mannose-6-phosphate_isomerase"/>
    <property type="match status" value="1"/>
</dbReference>
<evidence type="ECO:0000256" key="3">
    <source>
        <dbReference type="ARBA" id="ARBA00011956"/>
    </source>
</evidence>
<organism evidence="10 11">
    <name type="scientific">Acidimicrobiia bacterium BACL6 MAG-120924-bin43</name>
    <dbReference type="NCBI Taxonomy" id="1655583"/>
    <lineage>
        <taxon>Bacteria</taxon>
        <taxon>Bacillati</taxon>
        <taxon>Actinomycetota</taxon>
        <taxon>Acidimicrobiia</taxon>
        <taxon>acIV cluster</taxon>
    </lineage>
</organism>
<dbReference type="EC" id="5.3.1.8" evidence="3"/>
<feature type="binding site" evidence="8">
    <location>
        <position position="116"/>
    </location>
    <ligand>
        <name>Zn(2+)</name>
        <dbReference type="ChEBI" id="CHEBI:29105"/>
    </ligand>
</feature>
<evidence type="ECO:0000259" key="9">
    <source>
        <dbReference type="Pfam" id="PF20511"/>
    </source>
</evidence>
<dbReference type="EMBL" id="LIBJ01000171">
    <property type="protein sequence ID" value="KRO47318.1"/>
    <property type="molecule type" value="Genomic_DNA"/>
</dbReference>
<dbReference type="PRINTS" id="PR00714">
    <property type="entry name" value="MAN6PISMRASE"/>
</dbReference>
<reference evidence="10 11" key="1">
    <citation type="submission" date="2015-10" db="EMBL/GenBank/DDBJ databases">
        <title>Metagenome-Assembled Genomes uncover a global brackish microbiome.</title>
        <authorList>
            <person name="Hugerth L.W."/>
            <person name="Larsson J."/>
            <person name="Alneberg J."/>
            <person name="Lindh M.V."/>
            <person name="Legrand C."/>
            <person name="Pinhassi J."/>
            <person name="Andersson A.F."/>
        </authorList>
    </citation>
    <scope>NUCLEOTIDE SEQUENCE [LARGE SCALE GENOMIC DNA]</scope>
    <source>
        <strain evidence="10">BACL6 MAG-120924-bin43</strain>
    </source>
</reference>
<evidence type="ECO:0000256" key="7">
    <source>
        <dbReference type="PIRSR" id="PIRSR001480-1"/>
    </source>
</evidence>
<dbReference type="Proteomes" id="UP000051017">
    <property type="component" value="Unassembled WGS sequence"/>
</dbReference>
<dbReference type="Gene3D" id="1.10.441.10">
    <property type="entry name" value="Phosphomannose Isomerase, domain 2"/>
    <property type="match status" value="1"/>
</dbReference>
<dbReference type="Pfam" id="PF20511">
    <property type="entry name" value="PMI_typeI_cat"/>
    <property type="match status" value="1"/>
</dbReference>
<keyword evidence="5 8" id="KW-0862">Zinc</keyword>
<dbReference type="GO" id="GO:0005975">
    <property type="term" value="P:carbohydrate metabolic process"/>
    <property type="evidence" value="ECO:0007669"/>
    <property type="project" value="InterPro"/>
</dbReference>
<dbReference type="CDD" id="cd07011">
    <property type="entry name" value="cupin_PMI_type_I_N"/>
    <property type="match status" value="1"/>
</dbReference>
<dbReference type="PANTHER" id="PTHR10309:SF0">
    <property type="entry name" value="MANNOSE-6-PHOSPHATE ISOMERASE"/>
    <property type="match status" value="1"/>
</dbReference>
<evidence type="ECO:0000313" key="10">
    <source>
        <dbReference type="EMBL" id="KRO47318.1"/>
    </source>
</evidence>
<proteinExistence type="inferred from homology"/>
<feature type="binding site" evidence="8">
    <location>
        <position position="79"/>
    </location>
    <ligand>
        <name>Zn(2+)</name>
        <dbReference type="ChEBI" id="CHEBI:29105"/>
    </ligand>
</feature>
<comment type="catalytic activity">
    <reaction evidence="1">
        <text>D-mannose 6-phosphate = D-fructose 6-phosphate</text>
        <dbReference type="Rhea" id="RHEA:12356"/>
        <dbReference type="ChEBI" id="CHEBI:58735"/>
        <dbReference type="ChEBI" id="CHEBI:61527"/>
        <dbReference type="EC" id="5.3.1.8"/>
    </reaction>
</comment>
<dbReference type="InterPro" id="IPR014710">
    <property type="entry name" value="RmlC-like_jellyroll"/>
</dbReference>
<dbReference type="NCBIfam" id="TIGR00218">
    <property type="entry name" value="manA"/>
    <property type="match status" value="1"/>
</dbReference>
<evidence type="ECO:0000256" key="2">
    <source>
        <dbReference type="ARBA" id="ARBA00010772"/>
    </source>
</evidence>
<evidence type="ECO:0000256" key="8">
    <source>
        <dbReference type="PIRSR" id="PIRSR001480-2"/>
    </source>
</evidence>
<sequence>MHLLRGVVQHYDWGDQQFIPEFLSTEADARPWAELWFGTHRGGPSLVRNATGSQPLEQLAGDLSFLVKIISANKPLSLQTHPTDEQAASGFQQENEIGISLDAAQRIYRDSSAKPELLIALTPFDAICGFRPIEESLEWCKRFGWTQLAEHLENDGLAECVRWALTTGPHQLPEQMPAWAGRLASMYPGNGGVLVALLMHHVRLSPGQALFLGAGNAHAYLNGSGVEVMSSSDNVVRAAFTKKYVSVDEFLAVARLEVIPSPVVNAAETSPGRFTYPVSTTRFGVERIDVAGEATIKSTHSTEILVCTTGDATTIQRGQACLLRNNETVRLNGTATVFRAWGTH</sequence>
<feature type="binding site" evidence="8">
    <location>
        <position position="218"/>
    </location>
    <ligand>
        <name>Zn(2+)</name>
        <dbReference type="ChEBI" id="CHEBI:29105"/>
    </ligand>
</feature>
<accession>A0A0R2QAS0</accession>
<dbReference type="InterPro" id="IPR046457">
    <property type="entry name" value="PMI_typeI_cat"/>
</dbReference>
<dbReference type="InterPro" id="IPR001250">
    <property type="entry name" value="Man6P_Isoase-1"/>
</dbReference>
<evidence type="ECO:0000256" key="6">
    <source>
        <dbReference type="ARBA" id="ARBA00023235"/>
    </source>
</evidence>
<dbReference type="SUPFAM" id="SSF51182">
    <property type="entry name" value="RmlC-like cupins"/>
    <property type="match status" value="1"/>
</dbReference>
<dbReference type="InterPro" id="IPR016305">
    <property type="entry name" value="Mannose-6-P_Isomerase"/>
</dbReference>
<dbReference type="PANTHER" id="PTHR10309">
    <property type="entry name" value="MANNOSE-6-PHOSPHATE ISOMERASE"/>
    <property type="match status" value="1"/>
</dbReference>
<dbReference type="Gene3D" id="2.60.120.10">
    <property type="entry name" value="Jelly Rolls"/>
    <property type="match status" value="2"/>
</dbReference>
<dbReference type="AlphaFoldDB" id="A0A0R2QAS0"/>
<evidence type="ECO:0000256" key="1">
    <source>
        <dbReference type="ARBA" id="ARBA00000757"/>
    </source>
</evidence>
<name>A0A0R2QAS0_9ACTN</name>
<protein>
    <recommendedName>
        <fullName evidence="3">mannose-6-phosphate isomerase</fullName>
        <ecNumber evidence="3">5.3.1.8</ecNumber>
    </recommendedName>
</protein>
<feature type="domain" description="Phosphomannose isomerase type I catalytic" evidence="9">
    <location>
        <begin position="4"/>
        <end position="132"/>
    </location>
</feature>
<evidence type="ECO:0000313" key="11">
    <source>
        <dbReference type="Proteomes" id="UP000051017"/>
    </source>
</evidence>
<dbReference type="InterPro" id="IPR011051">
    <property type="entry name" value="RmlC_Cupin_sf"/>
</dbReference>